<reference evidence="1 2" key="1">
    <citation type="submission" date="2020-03" db="EMBL/GenBank/DDBJ databases">
        <title>Genomic Encyclopedia of Type Strains, Phase IV (KMG-IV): sequencing the most valuable type-strain genomes for metagenomic binning, comparative biology and taxonomic classification.</title>
        <authorList>
            <person name="Goeker M."/>
        </authorList>
    </citation>
    <scope>NUCLEOTIDE SEQUENCE [LARGE SCALE GENOMIC DNA]</scope>
    <source>
        <strain evidence="1 2">DSM 26613</strain>
    </source>
</reference>
<sequence>MLVGIYCQYRIEVLRFYNQLDLEGKIHMPLLSQVVFLSRRILKPTHHFLILSKC</sequence>
<evidence type="ECO:0000313" key="2">
    <source>
        <dbReference type="Proteomes" id="UP000783934"/>
    </source>
</evidence>
<gene>
    <name evidence="1" type="ORF">GGR41_001227</name>
</gene>
<organism evidence="1 2">
    <name type="scientific">Paenalcaligenes hominis</name>
    <dbReference type="NCBI Taxonomy" id="643674"/>
    <lineage>
        <taxon>Bacteria</taxon>
        <taxon>Pseudomonadati</taxon>
        <taxon>Pseudomonadota</taxon>
        <taxon>Betaproteobacteria</taxon>
        <taxon>Burkholderiales</taxon>
        <taxon>Alcaligenaceae</taxon>
        <taxon>Paenalcaligenes</taxon>
    </lineage>
</organism>
<name>A0ABX0WQF7_9BURK</name>
<dbReference type="Proteomes" id="UP000783934">
    <property type="component" value="Unassembled WGS sequence"/>
</dbReference>
<accession>A0ABX0WQF7</accession>
<comment type="caution">
    <text evidence="1">The sequence shown here is derived from an EMBL/GenBank/DDBJ whole genome shotgun (WGS) entry which is preliminary data.</text>
</comment>
<dbReference type="EMBL" id="JAATIZ010000002">
    <property type="protein sequence ID" value="NJB64998.1"/>
    <property type="molecule type" value="Genomic_DNA"/>
</dbReference>
<protein>
    <submittedName>
        <fullName evidence="1">Uncharacterized protein</fullName>
    </submittedName>
</protein>
<keyword evidence="2" id="KW-1185">Reference proteome</keyword>
<evidence type="ECO:0000313" key="1">
    <source>
        <dbReference type="EMBL" id="NJB64998.1"/>
    </source>
</evidence>
<proteinExistence type="predicted"/>